<gene>
    <name evidence="11" type="ORF">GCM10009776_28620</name>
</gene>
<keyword evidence="7" id="KW-0406">Ion transport</keyword>
<dbReference type="Pfam" id="PF00999">
    <property type="entry name" value="Na_H_Exchanger"/>
    <property type="match status" value="1"/>
</dbReference>
<evidence type="ECO:0000256" key="8">
    <source>
        <dbReference type="ARBA" id="ARBA00023136"/>
    </source>
</evidence>
<feature type="transmembrane region" description="Helical" evidence="9">
    <location>
        <begin position="121"/>
        <end position="142"/>
    </location>
</feature>
<accession>A0ABN2R5T4</accession>
<feature type="transmembrane region" description="Helical" evidence="9">
    <location>
        <begin position="302"/>
        <end position="325"/>
    </location>
</feature>
<dbReference type="InterPro" id="IPR036721">
    <property type="entry name" value="RCK_C_sf"/>
</dbReference>
<dbReference type="RefSeq" id="WP_344095788.1">
    <property type="nucleotide sequence ID" value="NZ_BAAAOG010000006.1"/>
</dbReference>
<dbReference type="Gene3D" id="3.30.70.1450">
    <property type="entry name" value="Regulator of K+ conductance, C-terminal domain"/>
    <property type="match status" value="1"/>
</dbReference>
<reference evidence="11 12" key="1">
    <citation type="journal article" date="2019" name="Int. J. Syst. Evol. Microbiol.">
        <title>The Global Catalogue of Microorganisms (GCM) 10K type strain sequencing project: providing services to taxonomists for standard genome sequencing and annotation.</title>
        <authorList>
            <consortium name="The Broad Institute Genomics Platform"/>
            <consortium name="The Broad Institute Genome Sequencing Center for Infectious Disease"/>
            <person name="Wu L."/>
            <person name="Ma J."/>
        </authorList>
    </citation>
    <scope>NUCLEOTIDE SEQUENCE [LARGE SCALE GENOMIC DNA]</scope>
    <source>
        <strain evidence="11 12">JCM 14901</strain>
    </source>
</reference>
<dbReference type="Proteomes" id="UP001499933">
    <property type="component" value="Unassembled WGS sequence"/>
</dbReference>
<dbReference type="PROSITE" id="PS51202">
    <property type="entry name" value="RCK_C"/>
    <property type="match status" value="1"/>
</dbReference>
<comment type="subcellular location">
    <subcellularLocation>
        <location evidence="1">Cell membrane</location>
        <topology evidence="1">Multi-pass membrane protein</topology>
    </subcellularLocation>
</comment>
<feature type="transmembrane region" description="Helical" evidence="9">
    <location>
        <begin position="190"/>
        <end position="212"/>
    </location>
</feature>
<dbReference type="PANTHER" id="PTHR32507">
    <property type="entry name" value="NA(+)/H(+) ANTIPORTER 1"/>
    <property type="match status" value="1"/>
</dbReference>
<evidence type="ECO:0000256" key="9">
    <source>
        <dbReference type="SAM" id="Phobius"/>
    </source>
</evidence>
<evidence type="ECO:0000256" key="4">
    <source>
        <dbReference type="ARBA" id="ARBA00022475"/>
    </source>
</evidence>
<keyword evidence="3" id="KW-0050">Antiport</keyword>
<dbReference type="Gene3D" id="1.20.1530.20">
    <property type="match status" value="1"/>
</dbReference>
<evidence type="ECO:0000313" key="11">
    <source>
        <dbReference type="EMBL" id="GAA1964115.1"/>
    </source>
</evidence>
<feature type="transmembrane region" description="Helical" evidence="9">
    <location>
        <begin position="219"/>
        <end position="238"/>
    </location>
</feature>
<feature type="transmembrane region" description="Helical" evidence="9">
    <location>
        <begin position="163"/>
        <end position="184"/>
    </location>
</feature>
<keyword evidence="6 9" id="KW-1133">Transmembrane helix</keyword>
<evidence type="ECO:0000256" key="3">
    <source>
        <dbReference type="ARBA" id="ARBA00022449"/>
    </source>
</evidence>
<evidence type="ECO:0000256" key="6">
    <source>
        <dbReference type="ARBA" id="ARBA00022989"/>
    </source>
</evidence>
<organism evidence="11 12">
    <name type="scientific">Microbacterium deminutum</name>
    <dbReference type="NCBI Taxonomy" id="344164"/>
    <lineage>
        <taxon>Bacteria</taxon>
        <taxon>Bacillati</taxon>
        <taxon>Actinomycetota</taxon>
        <taxon>Actinomycetes</taxon>
        <taxon>Micrococcales</taxon>
        <taxon>Microbacteriaceae</taxon>
        <taxon>Microbacterium</taxon>
    </lineage>
</organism>
<feature type="transmembrane region" description="Helical" evidence="9">
    <location>
        <begin position="94"/>
        <end position="115"/>
    </location>
</feature>
<dbReference type="InterPro" id="IPR038770">
    <property type="entry name" value="Na+/solute_symporter_sf"/>
</dbReference>
<feature type="transmembrane region" description="Helical" evidence="9">
    <location>
        <begin position="244"/>
        <end position="263"/>
    </location>
</feature>
<feature type="transmembrane region" description="Helical" evidence="9">
    <location>
        <begin position="270"/>
        <end position="290"/>
    </location>
</feature>
<evidence type="ECO:0000256" key="2">
    <source>
        <dbReference type="ARBA" id="ARBA00022448"/>
    </source>
</evidence>
<protein>
    <submittedName>
        <fullName evidence="11">Cation:proton antiporter</fullName>
    </submittedName>
</protein>
<keyword evidence="8 9" id="KW-0472">Membrane</keyword>
<name>A0ABN2R5T4_9MICO</name>
<feature type="transmembrane region" description="Helical" evidence="9">
    <location>
        <begin position="337"/>
        <end position="359"/>
    </location>
</feature>
<evidence type="ECO:0000256" key="1">
    <source>
        <dbReference type="ARBA" id="ARBA00004651"/>
    </source>
</evidence>
<keyword evidence="5 9" id="KW-0812">Transmembrane</keyword>
<feature type="transmembrane region" description="Helical" evidence="9">
    <location>
        <begin position="365"/>
        <end position="388"/>
    </location>
</feature>
<keyword evidence="4" id="KW-1003">Cell membrane</keyword>
<proteinExistence type="predicted"/>
<feature type="transmembrane region" description="Helical" evidence="9">
    <location>
        <begin position="63"/>
        <end position="82"/>
    </location>
</feature>
<keyword evidence="12" id="KW-1185">Reference proteome</keyword>
<feature type="transmembrane region" description="Helical" evidence="9">
    <location>
        <begin position="6"/>
        <end position="25"/>
    </location>
</feature>
<evidence type="ECO:0000256" key="7">
    <source>
        <dbReference type="ARBA" id="ARBA00023065"/>
    </source>
</evidence>
<evidence type="ECO:0000256" key="5">
    <source>
        <dbReference type="ARBA" id="ARBA00022692"/>
    </source>
</evidence>
<comment type="caution">
    <text evidence="11">The sequence shown here is derived from an EMBL/GenBank/DDBJ whole genome shotgun (WGS) entry which is preliminary data.</text>
</comment>
<feature type="transmembrane region" description="Helical" evidence="9">
    <location>
        <begin position="37"/>
        <end position="57"/>
    </location>
</feature>
<feature type="domain" description="RCK C-terminal" evidence="10">
    <location>
        <begin position="404"/>
        <end position="486"/>
    </location>
</feature>
<dbReference type="InterPro" id="IPR006037">
    <property type="entry name" value="RCK_C"/>
</dbReference>
<dbReference type="InterPro" id="IPR006153">
    <property type="entry name" value="Cation/H_exchanger_TM"/>
</dbReference>
<dbReference type="SUPFAM" id="SSF116726">
    <property type="entry name" value="TrkA C-terminal domain-like"/>
    <property type="match status" value="1"/>
</dbReference>
<dbReference type="EMBL" id="BAAAOG010000006">
    <property type="protein sequence ID" value="GAA1964115.1"/>
    <property type="molecule type" value="Genomic_DNA"/>
</dbReference>
<evidence type="ECO:0000259" key="10">
    <source>
        <dbReference type="PROSITE" id="PS51202"/>
    </source>
</evidence>
<evidence type="ECO:0000313" key="12">
    <source>
        <dbReference type="Proteomes" id="UP001499933"/>
    </source>
</evidence>
<dbReference type="PANTHER" id="PTHR32507:SF7">
    <property type="entry name" value="K(+)_H(+) ANTIPORTER NHAP2"/>
    <property type="match status" value="1"/>
</dbReference>
<sequence>MSDEFLFSIIVLVVAAVLLAGTFSNRLTAWLRIPAPALFLIAAAVVALFLPALGPAARQIDERIVSVALVLILFDGGMHIGWRRFRASAGAVAWIGVAGTAVTAAAVAAAAHLILGFDGQVSLLLGAALSPTDPAVVFSVLGRREIAGRSGTILEGESGANDPVGIALLVSLLTAGTAVGSPLLAAVQEFAIQMVVGAVVGIAGGLALGLLMRRVHLPSGALTAVFVAAAAVLIYAGGSALQGSGFLAVFIAGILVGDVRARFRHEVDTFSAGLASLAEIVVFVLLGLSVQLQDVFQPTTLLAGVTIAALLILVIRPLLVGVITLPIRLTPGERAFVLWAGLKGAVPILLGMFILSAAIPGGERLYAIIFIVVLISVVVQGGLIPVAARLLRVPMRLVHPGPWSVDVRFSEEPDGLQRHAVETGSPADGSTIADLPVGERAWISVITREGRNLPVRNTTRLRAGDVVLTQVDPDHRIDEWFTARGT</sequence>
<keyword evidence="2" id="KW-0813">Transport</keyword>